<feature type="compositionally biased region" description="Basic residues" evidence="2">
    <location>
        <begin position="238"/>
        <end position="252"/>
    </location>
</feature>
<feature type="coiled-coil region" evidence="1">
    <location>
        <begin position="403"/>
        <end position="463"/>
    </location>
</feature>
<gene>
    <name evidence="3" type="ORF">PCAL00307_LOCUS7460</name>
</gene>
<evidence type="ECO:0000256" key="1">
    <source>
        <dbReference type="SAM" id="Coils"/>
    </source>
</evidence>
<sequence>MAPPFRARACWAPARSAAEAADELRLRLAEARDALEEQRREHARLRKVKRAFEANLELRTRELELVVNDLNRCRRGAIARTSAAAPPAQMGGSAENRRVAVEALAGAHGRVAAVERRLRRQATARVGLEGTLRDADVAAETARVERAYAEAARLLRFACGSASPPASGAASSGRRAQAKLPPRARDARVEAAYGGRGMPARPVSAARRRRDDNAQRSDCALAGDAAREAARLVSLRDAKKKKKDERVRAKRTRAAEAKKRRLDAEFRRARAGIGRDDQDEATGSRRPTRVAVAEDLRPQGGQTASPAVSVQPEAVAEIPPFNASRPEAIAATPPFNAKPSRSEAVAEIPPFNASRPDAIAEIPPFNAKPSRSEAIAEIPPFNAKPSRSEDIAATELAKSNAIAAKEAEKLARIAAERAEVERNAAEQAERAAAEGARLEAGRLEADRREAKRLETEHLEAKRVEAEHVAAAKEGAKRLAEAKAREAAARHVANETKRLETERLATEEATRLEAERLEAERAEAERRAAEERRVAKAEAERTEAERAAGAETEEAENEAEAAHIVAENLKEERAVDEASWGATTDGDDDDDEQDSEPSEADTNNDDDGAWE</sequence>
<keyword evidence="1" id="KW-0175">Coiled coil</keyword>
<proteinExistence type="predicted"/>
<feature type="region of interest" description="Disordered" evidence="2">
    <location>
        <begin position="163"/>
        <end position="222"/>
    </location>
</feature>
<feature type="compositionally biased region" description="Basic and acidic residues" evidence="2">
    <location>
        <begin position="476"/>
        <end position="547"/>
    </location>
</feature>
<dbReference type="EMBL" id="HBIW01008781">
    <property type="protein sequence ID" value="CAE0692024.1"/>
    <property type="molecule type" value="Transcribed_RNA"/>
</dbReference>
<organism evidence="3">
    <name type="scientific">Pelagomonas calceolata</name>
    <dbReference type="NCBI Taxonomy" id="35677"/>
    <lineage>
        <taxon>Eukaryota</taxon>
        <taxon>Sar</taxon>
        <taxon>Stramenopiles</taxon>
        <taxon>Ochrophyta</taxon>
        <taxon>Pelagophyceae</taxon>
        <taxon>Pelagomonadales</taxon>
        <taxon>Pelagomonadaceae</taxon>
        <taxon>Pelagomonas</taxon>
    </lineage>
</organism>
<feature type="compositionally biased region" description="Basic and acidic residues" evidence="2">
    <location>
        <begin position="253"/>
        <end position="276"/>
    </location>
</feature>
<evidence type="ECO:0000313" key="3">
    <source>
        <dbReference type="EMBL" id="CAE0692024.1"/>
    </source>
</evidence>
<feature type="region of interest" description="Disordered" evidence="2">
    <location>
        <begin position="237"/>
        <end position="309"/>
    </location>
</feature>
<feature type="compositionally biased region" description="Acidic residues" evidence="2">
    <location>
        <begin position="584"/>
        <end position="610"/>
    </location>
</feature>
<feature type="region of interest" description="Disordered" evidence="2">
    <location>
        <begin position="476"/>
        <end position="610"/>
    </location>
</feature>
<protein>
    <submittedName>
        <fullName evidence="3">Uncharacterized protein</fullName>
    </submittedName>
</protein>
<name>A0A7S4E660_9STRA</name>
<evidence type="ECO:0000256" key="2">
    <source>
        <dbReference type="SAM" id="MobiDB-lite"/>
    </source>
</evidence>
<feature type="compositionally biased region" description="Low complexity" evidence="2">
    <location>
        <begin position="163"/>
        <end position="175"/>
    </location>
</feature>
<reference evidence="3" key="1">
    <citation type="submission" date="2021-01" db="EMBL/GenBank/DDBJ databases">
        <authorList>
            <person name="Corre E."/>
            <person name="Pelletier E."/>
            <person name="Niang G."/>
            <person name="Scheremetjew M."/>
            <person name="Finn R."/>
            <person name="Kale V."/>
            <person name="Holt S."/>
            <person name="Cochrane G."/>
            <person name="Meng A."/>
            <person name="Brown T."/>
            <person name="Cohen L."/>
        </authorList>
    </citation>
    <scope>NUCLEOTIDE SEQUENCE</scope>
    <source>
        <strain evidence="3">CCMP1756</strain>
    </source>
</reference>
<dbReference type="AlphaFoldDB" id="A0A7S4E660"/>
<feature type="coiled-coil region" evidence="1">
    <location>
        <begin position="14"/>
        <end position="55"/>
    </location>
</feature>
<accession>A0A7S4E660</accession>